<reference evidence="2" key="1">
    <citation type="submission" date="2021-05" db="EMBL/GenBank/DDBJ databases">
        <authorList>
            <person name="Alioto T."/>
            <person name="Alioto T."/>
            <person name="Gomez Garrido J."/>
        </authorList>
    </citation>
    <scope>NUCLEOTIDE SEQUENCE</scope>
</reference>
<keyword evidence="1" id="KW-0732">Signal</keyword>
<organism evidence="2">
    <name type="scientific">Cacopsylla melanoneura</name>
    <dbReference type="NCBI Taxonomy" id="428564"/>
    <lineage>
        <taxon>Eukaryota</taxon>
        <taxon>Metazoa</taxon>
        <taxon>Ecdysozoa</taxon>
        <taxon>Arthropoda</taxon>
        <taxon>Hexapoda</taxon>
        <taxon>Insecta</taxon>
        <taxon>Pterygota</taxon>
        <taxon>Neoptera</taxon>
        <taxon>Paraneoptera</taxon>
        <taxon>Hemiptera</taxon>
        <taxon>Sternorrhyncha</taxon>
        <taxon>Psylloidea</taxon>
        <taxon>Psyllidae</taxon>
        <taxon>Psyllinae</taxon>
        <taxon>Cacopsylla</taxon>
    </lineage>
</organism>
<accession>A0A8D8YF43</accession>
<evidence type="ECO:0000313" key="2">
    <source>
        <dbReference type="EMBL" id="CAG6727624.1"/>
    </source>
</evidence>
<name>A0A8D8YF43_9HEMI</name>
<feature type="chain" id="PRO_5034660312" evidence="1">
    <location>
        <begin position="22"/>
        <end position="383"/>
    </location>
</feature>
<proteinExistence type="predicted"/>
<sequence length="383" mass="47044">MVCIFLRLLFISSVHNWKAHGSPENYQRSLNLATKKEKEVRAGPEQMKETRCRDCHNRIQRESNGHDMVYKTPLNKLEQGDNSAPSQMIIESKKDASPYKQAGNNVIHLPMNMESFWDSVVNWKRFTKIKRRKKRSFVCKWPEWRKKIHREFMKAYWKYHKEYDDSSLQKLKELKKLYWKQKAVKGACITGAELEKEIEKDLMKEKAKNKSVNTRLWSEKRKKEWSELKKRYWLDIENHRNHSKSMQKYWERHRQELGAVRQKQYSERMRQFWQQERQQKKCRERMLAYWKRVKAEKGDQLRELSDFRTRQREEKRKLKLKTLREKKLTASERRALRETTTKYRKLKERMDEYWRKVRDTEMCNLTRKMITQERGLTSSLYYV</sequence>
<protein>
    <submittedName>
        <fullName evidence="2">Uncharacterized protein</fullName>
    </submittedName>
</protein>
<evidence type="ECO:0000256" key="1">
    <source>
        <dbReference type="SAM" id="SignalP"/>
    </source>
</evidence>
<feature type="signal peptide" evidence="1">
    <location>
        <begin position="1"/>
        <end position="21"/>
    </location>
</feature>
<dbReference type="AlphaFoldDB" id="A0A8D8YF43"/>
<dbReference type="EMBL" id="HBUF01374443">
    <property type="protein sequence ID" value="CAG6727624.1"/>
    <property type="molecule type" value="Transcribed_RNA"/>
</dbReference>